<keyword evidence="2" id="KW-0235">DNA replication</keyword>
<dbReference type="PANTHER" id="PTHR15272">
    <property type="entry name" value="CHROMATIN ASSEMBLY FACTOR 1 SUBUNIT A CAF-1 SUBUNIT A"/>
    <property type="match status" value="1"/>
</dbReference>
<feature type="compositionally biased region" description="Low complexity" evidence="7">
    <location>
        <begin position="328"/>
        <end position="339"/>
    </location>
</feature>
<dbReference type="Pfam" id="PF12253">
    <property type="entry name" value="CAF1A_dimeriz"/>
    <property type="match status" value="1"/>
</dbReference>
<feature type="compositionally biased region" description="Basic and acidic residues" evidence="7">
    <location>
        <begin position="392"/>
        <end position="529"/>
    </location>
</feature>
<evidence type="ECO:0000256" key="1">
    <source>
        <dbReference type="ARBA" id="ARBA00004123"/>
    </source>
</evidence>
<evidence type="ECO:0000256" key="3">
    <source>
        <dbReference type="ARBA" id="ARBA00022763"/>
    </source>
</evidence>
<feature type="compositionally biased region" description="Basic and acidic residues" evidence="7">
    <location>
        <begin position="223"/>
        <end position="232"/>
    </location>
</feature>
<evidence type="ECO:0008006" key="12">
    <source>
        <dbReference type="Google" id="ProtNLM"/>
    </source>
</evidence>
<name>A0A182QTZ9_9DIPT</name>
<keyword evidence="4" id="KW-0143">Chaperone</keyword>
<feature type="compositionally biased region" description="Polar residues" evidence="7">
    <location>
        <begin position="120"/>
        <end position="138"/>
    </location>
</feature>
<protein>
    <recommendedName>
        <fullName evidence="12">Chromatin assembly factor 1 subunit p150 C-terminal domain-containing protein</fullName>
    </recommendedName>
</protein>
<evidence type="ECO:0000256" key="4">
    <source>
        <dbReference type="ARBA" id="ARBA00023186"/>
    </source>
</evidence>
<dbReference type="GO" id="GO:0006260">
    <property type="term" value="P:DNA replication"/>
    <property type="evidence" value="ECO:0007669"/>
    <property type="project" value="UniProtKB-KW"/>
</dbReference>
<accession>A0A182QTZ9</accession>
<evidence type="ECO:0000259" key="8">
    <source>
        <dbReference type="Pfam" id="PF11600"/>
    </source>
</evidence>
<dbReference type="GO" id="GO:0005634">
    <property type="term" value="C:nucleus"/>
    <property type="evidence" value="ECO:0007669"/>
    <property type="project" value="UniProtKB-SubCell"/>
</dbReference>
<feature type="region of interest" description="Disordered" evidence="7">
    <location>
        <begin position="722"/>
        <end position="749"/>
    </location>
</feature>
<sequence length="1174" mass="131571">MIALLTNEVAPSLVDLQRIQLFQQVTIMDTASVVLPLDGSKLSPGSSTRKLKQSRLPFQILSTAAKTVEEPTESRKRKPSTEGSELGHVAKAGRISEVKENVTSLPTADSGKTVGDGVINLSSDENTSSDAPANNSKHVVSKKTNKRKSHKAGAKTVESPKIFIKLPVGKRKRSASDKAKPSSKKKQIHTESLNMNTGISDSTVLDDSELSEDTGAEGTTGTKAKEIDKNESQPETITLQTNAEEKSSSKTIGNGAIDPASEDEASIIDQDQKSEEPQTSTLETAEKSTTLAQQPTNESNSSIKSEQSDKEDNNTEESISSEDDKGISSKPTSSSVAVSEKSDEPPEKVVLTSSEADSSDEDIYMLCTPNSKIVPTEAESKARKLTPKQIARRQEYERKRTLKQQEKQEKRRKLQEERDEKAREKEEQERQRKKEREQKEEQRRKEREEKEELKRKDREEKEEQKRKEREEKEEQKRKEREEKEKKRQAEMEQKNEEKRAKEEERRKKEEQREEERKRKEEEKEAEEKRKQKVSQAFTSFFVKKPMVGNGLKASDDENSVESVHGGSAIPGTALTQQRFMPFCVKGDMRLAPVIRRVLDPMQRNALEKIVENPGAGKHSTDCAQLYLELLRRDAHKPIKTGRTWIVEEEDEKDEIMIVDENVCHQIEEDPSKIKQTFRTKFFLFEENRRPPYRGTWRKVSTQIKARRPFAQDTKFFDYEVDSDDEWEEEEPGESLHGSDDEKDVDPEEEYEVDNEFFVPHGHLSDEELHAEEEGELEDNSSEAQKAKLKIMQQEFVAEMKKKTEKIKPRLIGCIWSNVISEDGSDQKRSECSAIILKMLNERAMLYNPDEPISFTRTAVTGTGGDHDAAETSPLNDNEKPVPKKVKITDDAVGDLARLVHGNVNNRKFLVREFSAFWSSNNDSVEFSLESIKTKIKDIANWGPCQLEGPMMGKLCWTVDETVLKHHDLTELTLPNGWKYHLEKNKPTKPEKRTTAAAKEDDTETALAASTAKIDGSSKEDKSSSAKAATNGTAAASPEVVGTITKFAKVLTNDERMKGLAVVENKHEQQSEPEAAKHEKPSSGKDKDTVKGAAATTAVAKAKNAGDGATKQKSKKRVQLLMSVPRGQAINQSTKNSLISQFLSKAGSKSVQSAERDASSADTASATGSTIIEID</sequence>
<organism evidence="10 11">
    <name type="scientific">Anopheles farauti</name>
    <dbReference type="NCBI Taxonomy" id="69004"/>
    <lineage>
        <taxon>Eukaryota</taxon>
        <taxon>Metazoa</taxon>
        <taxon>Ecdysozoa</taxon>
        <taxon>Arthropoda</taxon>
        <taxon>Hexapoda</taxon>
        <taxon>Insecta</taxon>
        <taxon>Pterygota</taxon>
        <taxon>Neoptera</taxon>
        <taxon>Endopterygota</taxon>
        <taxon>Diptera</taxon>
        <taxon>Nematocera</taxon>
        <taxon>Culicoidea</taxon>
        <taxon>Culicidae</taxon>
        <taxon>Anophelinae</taxon>
        <taxon>Anopheles</taxon>
    </lineage>
</organism>
<comment type="subcellular location">
    <subcellularLocation>
        <location evidence="1">Nucleus</location>
    </subcellularLocation>
</comment>
<keyword evidence="6" id="KW-0539">Nucleus</keyword>
<feature type="compositionally biased region" description="Low complexity" evidence="7">
    <location>
        <begin position="1024"/>
        <end position="1036"/>
    </location>
</feature>
<feature type="compositionally biased region" description="Basic and acidic residues" evidence="7">
    <location>
        <begin position="1063"/>
        <end position="1089"/>
    </location>
</feature>
<dbReference type="Pfam" id="PF11600">
    <property type="entry name" value="CAF1A_acidic"/>
    <property type="match status" value="1"/>
</dbReference>
<evidence type="ECO:0000256" key="7">
    <source>
        <dbReference type="SAM" id="MobiDB-lite"/>
    </source>
</evidence>
<feature type="compositionally biased region" description="Polar residues" evidence="7">
    <location>
        <begin position="277"/>
        <end position="305"/>
    </location>
</feature>
<evidence type="ECO:0000313" key="11">
    <source>
        <dbReference type="Proteomes" id="UP000075886"/>
    </source>
</evidence>
<feature type="region of interest" description="Disordered" evidence="7">
    <location>
        <begin position="982"/>
        <end position="1036"/>
    </location>
</feature>
<keyword evidence="3" id="KW-0227">DNA damage</keyword>
<evidence type="ECO:0000256" key="2">
    <source>
        <dbReference type="ARBA" id="ARBA00022705"/>
    </source>
</evidence>
<dbReference type="STRING" id="69004.A0A182QTZ9"/>
<feature type="compositionally biased region" description="Polar residues" evidence="7">
    <location>
        <begin position="233"/>
        <end position="242"/>
    </location>
</feature>
<feature type="region of interest" description="Disordered" evidence="7">
    <location>
        <begin position="859"/>
        <end position="881"/>
    </location>
</feature>
<keyword evidence="5" id="KW-0234">DNA repair</keyword>
<reference evidence="11" key="1">
    <citation type="submission" date="2014-01" db="EMBL/GenBank/DDBJ databases">
        <title>The Genome Sequence of Anopheles farauti FAR1 (V2).</title>
        <authorList>
            <consortium name="The Broad Institute Genomics Platform"/>
            <person name="Neafsey D.E."/>
            <person name="Besansky N."/>
            <person name="Howell P."/>
            <person name="Walton C."/>
            <person name="Young S.K."/>
            <person name="Zeng Q."/>
            <person name="Gargeya S."/>
            <person name="Fitzgerald M."/>
            <person name="Haas B."/>
            <person name="Abouelleil A."/>
            <person name="Allen A.W."/>
            <person name="Alvarado L."/>
            <person name="Arachchi H.M."/>
            <person name="Berlin A.M."/>
            <person name="Chapman S.B."/>
            <person name="Gainer-Dewar J."/>
            <person name="Goldberg J."/>
            <person name="Griggs A."/>
            <person name="Gujja S."/>
            <person name="Hansen M."/>
            <person name="Howarth C."/>
            <person name="Imamovic A."/>
            <person name="Ireland A."/>
            <person name="Larimer J."/>
            <person name="McCowan C."/>
            <person name="Murphy C."/>
            <person name="Pearson M."/>
            <person name="Poon T.W."/>
            <person name="Priest M."/>
            <person name="Roberts A."/>
            <person name="Saif S."/>
            <person name="Shea T."/>
            <person name="Sisk P."/>
            <person name="Sykes S."/>
            <person name="Wortman J."/>
            <person name="Nusbaum C."/>
            <person name="Birren B."/>
        </authorList>
    </citation>
    <scope>NUCLEOTIDE SEQUENCE [LARGE SCALE GENOMIC DNA]</scope>
    <source>
        <strain evidence="11">FAR1</strain>
    </source>
</reference>
<feature type="compositionally biased region" description="Acidic residues" evidence="7">
    <location>
        <begin position="722"/>
        <end position="732"/>
    </location>
</feature>
<proteinExistence type="predicted"/>
<dbReference type="VEuPathDB" id="VectorBase:AFAF016831"/>
<dbReference type="GO" id="GO:0006281">
    <property type="term" value="P:DNA repair"/>
    <property type="evidence" value="ECO:0007669"/>
    <property type="project" value="UniProtKB-KW"/>
</dbReference>
<feature type="compositionally biased region" description="Basic and acidic residues" evidence="7">
    <location>
        <begin position="982"/>
        <end position="999"/>
    </location>
</feature>
<feature type="region of interest" description="Disordered" evidence="7">
    <location>
        <begin position="64"/>
        <end position="532"/>
    </location>
</feature>
<feature type="compositionally biased region" description="Low complexity" evidence="7">
    <location>
        <begin position="1090"/>
        <end position="1102"/>
    </location>
</feature>
<dbReference type="PANTHER" id="PTHR15272:SF0">
    <property type="entry name" value="CHROMATIN ASSEMBLY FACTOR 1 SUBUNIT A"/>
    <property type="match status" value="1"/>
</dbReference>
<dbReference type="AlphaFoldDB" id="A0A182QTZ9"/>
<dbReference type="InterPro" id="IPR022043">
    <property type="entry name" value="CAF1A_DD"/>
</dbReference>
<dbReference type="InterPro" id="IPR021644">
    <property type="entry name" value="CAF-1_p150_acidic"/>
</dbReference>
<reference evidence="10" key="2">
    <citation type="submission" date="2020-05" db="UniProtKB">
        <authorList>
            <consortium name="EnsemblMetazoa"/>
        </authorList>
    </citation>
    <scope>IDENTIFICATION</scope>
    <source>
        <strain evidence="10">FAR1</strain>
    </source>
</reference>
<evidence type="ECO:0000256" key="5">
    <source>
        <dbReference type="ARBA" id="ARBA00023204"/>
    </source>
</evidence>
<feature type="domain" description="Chromatin assembly factor 1 subunit A dimerization" evidence="9">
    <location>
        <begin position="680"/>
        <end position="749"/>
    </location>
</feature>
<dbReference type="Proteomes" id="UP000075886">
    <property type="component" value="Unassembled WGS sequence"/>
</dbReference>
<dbReference type="GO" id="GO:0006334">
    <property type="term" value="P:nucleosome assembly"/>
    <property type="evidence" value="ECO:0007669"/>
    <property type="project" value="TreeGrafter"/>
</dbReference>
<dbReference type="EMBL" id="AXCN02001479">
    <property type="status" value="NOT_ANNOTATED_CDS"/>
    <property type="molecule type" value="Genomic_DNA"/>
</dbReference>
<feature type="compositionally biased region" description="Acidic residues" evidence="7">
    <location>
        <begin position="204"/>
        <end position="215"/>
    </location>
</feature>
<feature type="compositionally biased region" description="Acidic residues" evidence="7">
    <location>
        <begin position="740"/>
        <end position="749"/>
    </location>
</feature>
<feature type="domain" description="Chromatin assembly factor 1 p150 subunit acidic region" evidence="8">
    <location>
        <begin position="444"/>
        <end position="589"/>
    </location>
</feature>
<evidence type="ECO:0000256" key="6">
    <source>
        <dbReference type="ARBA" id="ARBA00023242"/>
    </source>
</evidence>
<feature type="compositionally biased region" description="Low complexity" evidence="7">
    <location>
        <begin position="1159"/>
        <end position="1174"/>
    </location>
</feature>
<keyword evidence="11" id="KW-1185">Reference proteome</keyword>
<feature type="region of interest" description="Disordered" evidence="7">
    <location>
        <begin position="1063"/>
        <end position="1174"/>
    </location>
</feature>
<evidence type="ECO:0000259" key="9">
    <source>
        <dbReference type="Pfam" id="PF12253"/>
    </source>
</evidence>
<feature type="compositionally biased region" description="Polar residues" evidence="7">
    <location>
        <begin position="1128"/>
        <end position="1151"/>
    </location>
</feature>
<dbReference type="EnsemblMetazoa" id="AFAF016831-RA">
    <property type="protein sequence ID" value="AFAF016831-PA"/>
    <property type="gene ID" value="AFAF016831"/>
</dbReference>
<feature type="compositionally biased region" description="Polar residues" evidence="7">
    <location>
        <begin position="190"/>
        <end position="203"/>
    </location>
</feature>
<feature type="compositionally biased region" description="Basic residues" evidence="7">
    <location>
        <begin position="139"/>
        <end position="153"/>
    </location>
</feature>
<dbReference type="GO" id="GO:0033186">
    <property type="term" value="C:CAF-1 complex"/>
    <property type="evidence" value="ECO:0007669"/>
    <property type="project" value="TreeGrafter"/>
</dbReference>
<evidence type="ECO:0000313" key="10">
    <source>
        <dbReference type="EnsemblMetazoa" id="AFAF016831-PA"/>
    </source>
</evidence>